<keyword evidence="7" id="KW-1185">Reference proteome</keyword>
<dbReference type="OrthoDB" id="9805913at2"/>
<gene>
    <name evidence="6" type="ORF">DZC30_01415</name>
</gene>
<dbReference type="Pfam" id="PF07804">
    <property type="entry name" value="HipA_C"/>
    <property type="match status" value="1"/>
</dbReference>
<dbReference type="InterPro" id="IPR012893">
    <property type="entry name" value="HipA-like_C"/>
</dbReference>
<accession>A0A373FSE0</accession>
<evidence type="ECO:0000256" key="3">
    <source>
        <dbReference type="ARBA" id="ARBA00022777"/>
    </source>
</evidence>
<dbReference type="GO" id="GO:0004674">
    <property type="term" value="F:protein serine/threonine kinase activity"/>
    <property type="evidence" value="ECO:0007669"/>
    <property type="project" value="TreeGrafter"/>
</dbReference>
<proteinExistence type="inferred from homology"/>
<dbReference type="Proteomes" id="UP000261948">
    <property type="component" value="Unassembled WGS sequence"/>
</dbReference>
<dbReference type="InterPro" id="IPR017508">
    <property type="entry name" value="HipA_N1"/>
</dbReference>
<dbReference type="Pfam" id="PF13657">
    <property type="entry name" value="Couple_hipA"/>
    <property type="match status" value="1"/>
</dbReference>
<feature type="domain" description="HipA N-terminal subdomain 1" evidence="5">
    <location>
        <begin position="21"/>
        <end position="125"/>
    </location>
</feature>
<dbReference type="PANTHER" id="PTHR37419:SF8">
    <property type="entry name" value="TOXIN YJJJ"/>
    <property type="match status" value="1"/>
</dbReference>
<dbReference type="GO" id="GO:0005829">
    <property type="term" value="C:cytosol"/>
    <property type="evidence" value="ECO:0007669"/>
    <property type="project" value="TreeGrafter"/>
</dbReference>
<keyword evidence="3" id="KW-0418">Kinase</keyword>
<evidence type="ECO:0000313" key="7">
    <source>
        <dbReference type="Proteomes" id="UP000261948"/>
    </source>
</evidence>
<evidence type="ECO:0000259" key="4">
    <source>
        <dbReference type="Pfam" id="PF07804"/>
    </source>
</evidence>
<sequence length="419" mass="46113">MAAQQIAVWLDNAGSAPQPLHVGTLTCPAHRSTPAAFAYDAAWLAHPQAFALEPQLPLVAGPQYPAQGTLHAIFRDSAPDRWGRVLIERREALDAARERRTVRNLFDLDFLLAVQDSSRMGALRFQSGDGIYLSASEFAVPPVSKLRELQALAQRIQQDGIEQLPEYEQWLAMLMAPGTSLGGARPKANFEDTDGTLWIAKFPAKDDRYDVAAWEYLAHQLAGNAGIAVPNARLEDLGGGYRSFCVQRFDRSGSLNEPRRMYASAMSLTGKQDGEPASYLDIAQVLTDQGARGHIDADLAQLFRRLLFNISIANRDDHLRNHGFLWQGDGWRLAPAFDMNPNTAKREHALDVGGAYADTEGALNAAYATHDFYRLSAAQANTILEEVLAAASQWQTVAQRCAISQAEMRRMASAFGLFE</sequence>
<dbReference type="PANTHER" id="PTHR37419">
    <property type="entry name" value="SERINE/THREONINE-PROTEIN KINASE TOXIN HIPA"/>
    <property type="match status" value="1"/>
</dbReference>
<reference evidence="6 7" key="1">
    <citation type="submission" date="2018-08" db="EMBL/GenBank/DDBJ databases">
        <title>Comamonas testosteroni strain SWCO2.</title>
        <authorList>
            <person name="Jiang N."/>
            <person name="Zhang X.Z."/>
        </authorList>
    </citation>
    <scope>NUCLEOTIDE SEQUENCE [LARGE SCALE GENOMIC DNA]</scope>
    <source>
        <strain evidence="6 7">SWCO2</strain>
    </source>
</reference>
<dbReference type="InterPro" id="IPR052028">
    <property type="entry name" value="HipA_Ser/Thr_kinase"/>
</dbReference>
<evidence type="ECO:0000256" key="1">
    <source>
        <dbReference type="ARBA" id="ARBA00010164"/>
    </source>
</evidence>
<name>A0A373FSE0_COMTE</name>
<keyword evidence="2" id="KW-0808">Transferase</keyword>
<evidence type="ECO:0000256" key="2">
    <source>
        <dbReference type="ARBA" id="ARBA00022679"/>
    </source>
</evidence>
<evidence type="ECO:0000313" key="6">
    <source>
        <dbReference type="EMBL" id="RGE47081.1"/>
    </source>
</evidence>
<comment type="similarity">
    <text evidence="1">Belongs to the HipA Ser/Thr kinase family.</text>
</comment>
<feature type="domain" description="HipA-like C-terminal" evidence="4">
    <location>
        <begin position="179"/>
        <end position="394"/>
    </location>
</feature>
<dbReference type="Gene3D" id="1.10.1070.20">
    <property type="match status" value="1"/>
</dbReference>
<protein>
    <submittedName>
        <fullName evidence="6">Type II toxin-antitoxin system HipA family toxin</fullName>
    </submittedName>
</protein>
<dbReference type="AlphaFoldDB" id="A0A373FSE0"/>
<dbReference type="EMBL" id="QURR01000001">
    <property type="protein sequence ID" value="RGE47081.1"/>
    <property type="molecule type" value="Genomic_DNA"/>
</dbReference>
<evidence type="ECO:0000259" key="5">
    <source>
        <dbReference type="Pfam" id="PF13657"/>
    </source>
</evidence>
<comment type="caution">
    <text evidence="6">The sequence shown here is derived from an EMBL/GenBank/DDBJ whole genome shotgun (WGS) entry which is preliminary data.</text>
</comment>
<organism evidence="6 7">
    <name type="scientific">Comamonas testosteroni</name>
    <name type="common">Pseudomonas testosteroni</name>
    <dbReference type="NCBI Taxonomy" id="285"/>
    <lineage>
        <taxon>Bacteria</taxon>
        <taxon>Pseudomonadati</taxon>
        <taxon>Pseudomonadota</taxon>
        <taxon>Betaproteobacteria</taxon>
        <taxon>Burkholderiales</taxon>
        <taxon>Comamonadaceae</taxon>
        <taxon>Comamonas</taxon>
    </lineage>
</organism>